<dbReference type="EMBL" id="HG969191">
    <property type="protein sequence ID" value="CDO46594.1"/>
    <property type="molecule type" value="Genomic_DNA"/>
</dbReference>
<dbReference type="KEGG" id="bhs:BM1374165_00574"/>
<evidence type="ECO:0000313" key="2">
    <source>
        <dbReference type="Proteomes" id="UP000019801"/>
    </source>
</evidence>
<proteinExistence type="predicted"/>
<evidence type="ECO:0000313" key="1">
    <source>
        <dbReference type="EMBL" id="CDO46594.1"/>
    </source>
</evidence>
<name>X5MF50_BARHN</name>
<gene>
    <name evidence="1" type="ORF">BM1374165_00574</name>
</gene>
<reference evidence="2" key="1">
    <citation type="submission" date="2013-11" db="EMBL/GenBank/DDBJ databases">
        <title>Genome sequencing of Bartonella spp. isolated from human blood.</title>
        <authorList>
            <person name="Raoult D."/>
        </authorList>
    </citation>
    <scope>NUCLEOTIDE SEQUENCE</scope>
    <source>
        <strain evidence="2">BM1374165</strain>
    </source>
</reference>
<dbReference type="AlphaFoldDB" id="X5MF50"/>
<sequence>MSYLEVILVKEEKISILLVNLGVMIFGNDGISRLAKRYGFFS</sequence>
<dbReference type="STRING" id="38323.BM1374165_00574"/>
<organism evidence="1 2">
    <name type="scientific">Bartonella henselae</name>
    <name type="common">Rochalimaea henselae</name>
    <dbReference type="NCBI Taxonomy" id="38323"/>
    <lineage>
        <taxon>Bacteria</taxon>
        <taxon>Pseudomonadati</taxon>
        <taxon>Pseudomonadota</taxon>
        <taxon>Alphaproteobacteria</taxon>
        <taxon>Hyphomicrobiales</taxon>
        <taxon>Bartonellaceae</taxon>
        <taxon>Bartonella</taxon>
    </lineage>
</organism>
<accession>X5MF50</accession>
<protein>
    <submittedName>
        <fullName evidence="1">Uncharacterized protein</fullName>
    </submittedName>
</protein>
<dbReference type="PATRIC" id="fig|38323.3.peg.650"/>
<dbReference type="Proteomes" id="UP000019801">
    <property type="component" value="Chromosome I"/>
</dbReference>
<dbReference type="KEGG" id="bhn:PRJBM_00599"/>